<feature type="region of interest" description="Disordered" evidence="1">
    <location>
        <begin position="572"/>
        <end position="614"/>
    </location>
</feature>
<organism evidence="3">
    <name type="scientific">Schizophyllum commune (strain H4-8 / FGSC 9210)</name>
    <name type="common">Split gill fungus</name>
    <dbReference type="NCBI Taxonomy" id="578458"/>
    <lineage>
        <taxon>Eukaryota</taxon>
        <taxon>Fungi</taxon>
        <taxon>Dikarya</taxon>
        <taxon>Basidiomycota</taxon>
        <taxon>Agaricomycotina</taxon>
        <taxon>Agaricomycetes</taxon>
        <taxon>Agaricomycetidae</taxon>
        <taxon>Agaricales</taxon>
        <taxon>Schizophyllaceae</taxon>
        <taxon>Schizophyllum</taxon>
    </lineage>
</organism>
<gene>
    <name evidence="2" type="ORF">SCHCODRAFT_233788</name>
</gene>
<evidence type="ECO:0000256" key="1">
    <source>
        <dbReference type="SAM" id="MobiDB-lite"/>
    </source>
</evidence>
<dbReference type="RefSeq" id="XP_003034106.1">
    <property type="nucleotide sequence ID" value="XM_003034060.1"/>
</dbReference>
<feature type="compositionally biased region" description="Low complexity" evidence="1">
    <location>
        <begin position="572"/>
        <end position="585"/>
    </location>
</feature>
<sequence>MTRVGENFPISDNSREAHQQLLAIPVLPPLNWPAAFRRSEAVARSPLCSLVSCPKPSGRPRGEARYFAQLFGRRSPKHPKLTSDKTERGWCSTWRQAHHLPHTKILTVPGHSLLAVEMNRRCYPTAYAVESTATTVSSLSVGVFLVFGDSRGLSLLDRIDGAGEAYMSTSRASCLLQLALDVHAMAPTDTLAHRSARKSHQAYGSKLDSINWEFHSAAGLNNRAPTTENIVWALGRKNSRRIFVQKKLHALAAILVAGESEADDPDFAPDPLVAACMYFLYDCIRATDPDAKYYGAASVPRPDFLLNPVALTFQHADEKLRGEAKIAAARRSNQDMFEKLRNAPRLPADHVAVVAERLGYGELTMGECGPASEAERGFAGRRSQARRRGAETPPPSTSRRKGISARAARAQRRRKSPTPTASIDKADVESEDEQDDAPVPSHADAESESEEDSVFGTPLPPRKRARMRISSPPDSPGSPPVSATLPEVGPASPSSATSVAPQWSPLNKPELLLEALQALPASTSRLFSLSPEASGNEVSGPASEASEHADSGPSDALPVRLRRLPLDVLDVPEQSLPAPSPASSSMLFGRPTPAQVWHSRNTRPPTPPWDKGLY</sequence>
<dbReference type="KEGG" id="scm:SCHCO_02493979"/>
<reference evidence="2 3" key="1">
    <citation type="journal article" date="2010" name="Nat. Biotechnol.">
        <title>Genome sequence of the model mushroom Schizophyllum commune.</title>
        <authorList>
            <person name="Ohm R.A."/>
            <person name="de Jong J.F."/>
            <person name="Lugones L.G."/>
            <person name="Aerts A."/>
            <person name="Kothe E."/>
            <person name="Stajich J.E."/>
            <person name="de Vries R.P."/>
            <person name="Record E."/>
            <person name="Levasseur A."/>
            <person name="Baker S.E."/>
            <person name="Bartholomew K.A."/>
            <person name="Coutinho P.M."/>
            <person name="Erdmann S."/>
            <person name="Fowler T.J."/>
            <person name="Gathman A.C."/>
            <person name="Lombard V."/>
            <person name="Henrissat B."/>
            <person name="Knabe N."/>
            <person name="Kuees U."/>
            <person name="Lilly W.W."/>
            <person name="Lindquist E."/>
            <person name="Lucas S."/>
            <person name="Magnuson J.K."/>
            <person name="Piumi F."/>
            <person name="Raudaskoski M."/>
            <person name="Salamov A."/>
            <person name="Schmutz J."/>
            <person name="Schwarze F.W.M.R."/>
            <person name="vanKuyk P.A."/>
            <person name="Horton J.S."/>
            <person name="Grigoriev I.V."/>
            <person name="Woesten H.A.B."/>
        </authorList>
    </citation>
    <scope>NUCLEOTIDE SEQUENCE [LARGE SCALE GENOMIC DNA]</scope>
    <source>
        <strain evidence="3">H4-8 / FGSC 9210</strain>
    </source>
</reference>
<dbReference type="InParanoid" id="D8PY73"/>
<dbReference type="AlphaFoldDB" id="D8PY73"/>
<dbReference type="Proteomes" id="UP000007431">
    <property type="component" value="Unassembled WGS sequence"/>
</dbReference>
<accession>D8PY73</accession>
<evidence type="ECO:0000313" key="2">
    <source>
        <dbReference type="EMBL" id="EFI99203.1"/>
    </source>
</evidence>
<name>D8PY73_SCHCM</name>
<protein>
    <submittedName>
        <fullName evidence="2">Uncharacterized protein</fullName>
    </submittedName>
</protein>
<feature type="region of interest" description="Disordered" evidence="1">
    <location>
        <begin position="365"/>
        <end position="503"/>
    </location>
</feature>
<feature type="region of interest" description="Disordered" evidence="1">
    <location>
        <begin position="530"/>
        <end position="559"/>
    </location>
</feature>
<dbReference type="EMBL" id="GL377304">
    <property type="protein sequence ID" value="EFI99203.1"/>
    <property type="molecule type" value="Genomic_DNA"/>
</dbReference>
<feature type="compositionally biased region" description="Basic residues" evidence="1">
    <location>
        <begin position="398"/>
        <end position="416"/>
    </location>
</feature>
<dbReference type="HOGENOM" id="CLU_030827_0_0_1"/>
<evidence type="ECO:0000313" key="3">
    <source>
        <dbReference type="Proteomes" id="UP000007431"/>
    </source>
</evidence>
<keyword evidence="3" id="KW-1185">Reference proteome</keyword>
<dbReference type="VEuPathDB" id="FungiDB:SCHCODRAFT_02493979"/>
<feature type="compositionally biased region" description="Low complexity" evidence="1">
    <location>
        <begin position="490"/>
        <end position="501"/>
    </location>
</feature>
<dbReference type="GeneID" id="9592263"/>
<proteinExistence type="predicted"/>